<evidence type="ECO:0000313" key="5">
    <source>
        <dbReference type="EMBL" id="MCX2978885.1"/>
    </source>
</evidence>
<name>A0ABT3T9M1_9GAMM</name>
<dbReference type="Pfam" id="PF09865">
    <property type="entry name" value="DUF2092"/>
    <property type="match status" value="1"/>
</dbReference>
<dbReference type="SUPFAM" id="SSF89392">
    <property type="entry name" value="Prokaryotic lipoproteins and lipoprotein localization factors"/>
    <property type="match status" value="1"/>
</dbReference>
<organism evidence="5 6">
    <name type="scientific">Candidatus Marimicrobium litorale</name>
    <dbReference type="NCBI Taxonomy" id="2518991"/>
    <lineage>
        <taxon>Bacteria</taxon>
        <taxon>Pseudomonadati</taxon>
        <taxon>Pseudomonadota</taxon>
        <taxon>Gammaproteobacteria</taxon>
        <taxon>Cellvibrionales</taxon>
        <taxon>Halieaceae</taxon>
        <taxon>Marimicrobium</taxon>
    </lineage>
</organism>
<protein>
    <submittedName>
        <fullName evidence="5">DUF2092 domain-containing protein</fullName>
    </submittedName>
</protein>
<keyword evidence="3" id="KW-0732">Signal</keyword>
<dbReference type="EMBL" id="SHNO01000001">
    <property type="protein sequence ID" value="MCX2978885.1"/>
    <property type="molecule type" value="Genomic_DNA"/>
</dbReference>
<proteinExistence type="predicted"/>
<comment type="subunit">
    <text evidence="1">Monomer.</text>
</comment>
<gene>
    <name evidence="5" type="ORF">EYC82_16135</name>
</gene>
<evidence type="ECO:0000256" key="1">
    <source>
        <dbReference type="ARBA" id="ARBA00011245"/>
    </source>
</evidence>
<keyword evidence="6" id="KW-1185">Reference proteome</keyword>
<dbReference type="InterPro" id="IPR029046">
    <property type="entry name" value="LolA/LolB/LppX"/>
</dbReference>
<keyword evidence="2" id="KW-0813">Transport</keyword>
<evidence type="ECO:0000256" key="2">
    <source>
        <dbReference type="ARBA" id="ARBA00022448"/>
    </source>
</evidence>
<dbReference type="InterPro" id="IPR019207">
    <property type="entry name" value="DUF2092"/>
</dbReference>
<accession>A0ABT3T9M1</accession>
<evidence type="ECO:0000256" key="4">
    <source>
        <dbReference type="ARBA" id="ARBA00022927"/>
    </source>
</evidence>
<reference evidence="5" key="1">
    <citation type="submission" date="2019-02" db="EMBL/GenBank/DDBJ databases">
        <authorList>
            <person name="Li S.-H."/>
        </authorList>
    </citation>
    <scope>NUCLEOTIDE SEQUENCE</scope>
    <source>
        <strain evidence="5">IMCC11814</strain>
    </source>
</reference>
<sequence length="255" mass="28464">MLEKEEEMLMRRKLKQALIMLSTSVTVMAVNAQPDPRAMAEESLDKLSAADAMAVDISIADEAVLHDGFKVRAFREGEILLNREDGFVFSRSGAIVDQKIAFDGENVYGIGKNLEVFAIAEMPDDTSVESAMDALTEKMGAYLPGRDLFYKDAAAGMFDGVTSGQYLGLMPVNGRSCHYTAFRSEDIDWHLWIGETDGLPCKYMITSRWISGQPEFEMTFSSWNLSPELNRDSFTLEKPDGYTEVTFDAMQSQPE</sequence>
<evidence type="ECO:0000313" key="6">
    <source>
        <dbReference type="Proteomes" id="UP001143304"/>
    </source>
</evidence>
<dbReference type="Proteomes" id="UP001143304">
    <property type="component" value="Unassembled WGS sequence"/>
</dbReference>
<comment type="caution">
    <text evidence="5">The sequence shown here is derived from an EMBL/GenBank/DDBJ whole genome shotgun (WGS) entry which is preliminary data.</text>
</comment>
<evidence type="ECO:0000256" key="3">
    <source>
        <dbReference type="ARBA" id="ARBA00022729"/>
    </source>
</evidence>
<keyword evidence="4" id="KW-0653">Protein transport</keyword>